<feature type="compositionally biased region" description="Low complexity" evidence="1">
    <location>
        <begin position="11"/>
        <end position="28"/>
    </location>
</feature>
<feature type="compositionally biased region" description="Polar residues" evidence="1">
    <location>
        <begin position="853"/>
        <end position="863"/>
    </location>
</feature>
<evidence type="ECO:0000259" key="2">
    <source>
        <dbReference type="PROSITE" id="PS50195"/>
    </source>
</evidence>
<dbReference type="PROSITE" id="PS50195">
    <property type="entry name" value="PX"/>
    <property type="match status" value="1"/>
</dbReference>
<protein>
    <recommendedName>
        <fullName evidence="2">PX domain-containing protein</fullName>
    </recommendedName>
</protein>
<dbReference type="EMBL" id="CP119953">
    <property type="protein sequence ID" value="WFC96267.1"/>
    <property type="molecule type" value="Genomic_DNA"/>
</dbReference>
<dbReference type="InterPro" id="IPR024555">
    <property type="entry name" value="PX-associated"/>
</dbReference>
<evidence type="ECO:0000313" key="3">
    <source>
        <dbReference type="EMBL" id="WFC96267.1"/>
    </source>
</evidence>
<dbReference type="Gene3D" id="3.30.1520.10">
    <property type="entry name" value="Phox-like domain"/>
    <property type="match status" value="1"/>
</dbReference>
<gene>
    <name evidence="3" type="ORF">MBRA1_002923</name>
</gene>
<dbReference type="PANTHER" id="PTHR47185:SF1">
    <property type="entry name" value="PX DOMAIN-CONTAINING PROTEIN YPR097W"/>
    <property type="match status" value="1"/>
</dbReference>
<dbReference type="SMART" id="SM00312">
    <property type="entry name" value="PX"/>
    <property type="match status" value="1"/>
</dbReference>
<dbReference type="AlphaFoldDB" id="A0AAF0DVP1"/>
<keyword evidence="4" id="KW-1185">Reference proteome</keyword>
<reference evidence="3" key="1">
    <citation type="submission" date="2023-03" db="EMBL/GenBank/DDBJ databases">
        <title>Mating type loci evolution in Malassezia.</title>
        <authorList>
            <person name="Coelho M.A."/>
        </authorList>
    </citation>
    <scope>NUCLEOTIDE SEQUENCE</scope>
    <source>
        <strain evidence="3">CBS 14135</strain>
    </source>
</reference>
<feature type="region of interest" description="Disordered" evidence="1">
    <location>
        <begin position="816"/>
        <end position="870"/>
    </location>
</feature>
<dbReference type="Proteomes" id="UP001216638">
    <property type="component" value="Chromosome 3"/>
</dbReference>
<dbReference type="SUPFAM" id="SSF64268">
    <property type="entry name" value="PX domain"/>
    <property type="match status" value="1"/>
</dbReference>
<evidence type="ECO:0000256" key="1">
    <source>
        <dbReference type="SAM" id="MobiDB-lite"/>
    </source>
</evidence>
<dbReference type="CDD" id="cd06869">
    <property type="entry name" value="PX_UP2_fungi"/>
    <property type="match status" value="1"/>
</dbReference>
<dbReference type="InterPro" id="IPR036871">
    <property type="entry name" value="PX_dom_sf"/>
</dbReference>
<dbReference type="InterPro" id="IPR047168">
    <property type="entry name" value="LEC1-like"/>
</dbReference>
<dbReference type="InterPro" id="IPR024554">
    <property type="entry name" value="LEC1-like_C"/>
</dbReference>
<dbReference type="Pfam" id="PF00787">
    <property type="entry name" value="PX"/>
    <property type="match status" value="1"/>
</dbReference>
<feature type="compositionally biased region" description="Acidic residues" evidence="1">
    <location>
        <begin position="816"/>
        <end position="841"/>
    </location>
</feature>
<dbReference type="GO" id="GO:0035091">
    <property type="term" value="F:phosphatidylinositol binding"/>
    <property type="evidence" value="ECO:0007669"/>
    <property type="project" value="InterPro"/>
</dbReference>
<evidence type="ECO:0000313" key="4">
    <source>
        <dbReference type="Proteomes" id="UP001216638"/>
    </source>
</evidence>
<proteinExistence type="predicted"/>
<dbReference type="InterPro" id="IPR001683">
    <property type="entry name" value="PX_dom"/>
</dbReference>
<accession>A0AAF0DVP1</accession>
<name>A0AAF0DVP1_9BASI</name>
<organism evidence="3 4">
    <name type="scientific">Malassezia brasiliensis</name>
    <dbReference type="NCBI Taxonomy" id="1821822"/>
    <lineage>
        <taxon>Eukaryota</taxon>
        <taxon>Fungi</taxon>
        <taxon>Dikarya</taxon>
        <taxon>Basidiomycota</taxon>
        <taxon>Ustilaginomycotina</taxon>
        <taxon>Malasseziomycetes</taxon>
        <taxon>Malasseziales</taxon>
        <taxon>Malasseziaceae</taxon>
        <taxon>Malassezia</taxon>
    </lineage>
</organism>
<dbReference type="Pfam" id="PF12828">
    <property type="entry name" value="PXB"/>
    <property type="match status" value="1"/>
</dbReference>
<feature type="region of interest" description="Disordered" evidence="1">
    <location>
        <begin position="1"/>
        <end position="39"/>
    </location>
</feature>
<dbReference type="Pfam" id="PF12825">
    <property type="entry name" value="DUF3818"/>
    <property type="match status" value="1"/>
</dbReference>
<feature type="domain" description="PX" evidence="2">
    <location>
        <begin position="207"/>
        <end position="324"/>
    </location>
</feature>
<dbReference type="PANTHER" id="PTHR47185">
    <property type="entry name" value="PX DOMAIN-CONTAINING PROTEIN YPR097W"/>
    <property type="match status" value="1"/>
</dbReference>
<sequence>MSTNPFRRGGAAPTAAPARAPATASAPAHPEHSSHNGSVHATTALTPLRAHYLKTTLVSLQLQHELSLLMQRDALAMLGPPFRGAPEFCGTELPLMRHFLRRFVLTFPFFATAPPDFFPNTVQVFMEQLLARNIIVLDEADGDTTVATTVVRRAERYLCLLLSSGIHLASLREEVVRISDTDRARLAQLEARRRAAAGGTGHGGLEVNIVSVRTVIGKGRLRNKPHDEFILETHTHDGEHVYVSRRYSDLARLHVALRARFPDEDIAAPPQKDRSATAVPGGAPLARERNRLTLRAYVRSLLGIHAVADSELMREFLLNDPIELSAAEAEDVAARAHADAVRAEQREQFARETAARAGELRAHLGAFKAELLQRDGLSQLFATIRATPRIEDLPAKYRVLLEWAKTSMASGLYSMFVGRDASSQHFAQLKYMHSMMPYFMVRSIMRLSNPLAMMRSLLDLFLAQPFGQRSLLQRMFTGPIHEEIAELRELGKRVQARIGDAHLAHKVDEFVAAPYRVQCVYLAQAEDERIDLLTAVLRSPLGGDLQQHQVHRVVLASRAYAAFKRERRAALARGDPEPEPDTDEAWLYEDLHVYLNLARHIHDKEQIVALIYDQATTDLLKEIITIFYAPLAQVYKAANIADTLSDVQVFINDLIRTVEEHEALSETQPRHMVQVFVDLVQRHEQMFYHFIHQVHAKGPELFDQLVRWVEQFVEYMRDPTADGAPVGGLGLVDLAACLPRHAHERAQVFHEVDRVVRDAYERKLKRELKTQRKLARRAVATAGDEPDETMGAAHDPVAEALSEQFGFHSMFDQVADVEAEESDEESDDSAFSDSDSDEGPEDAEHFRHRRTSPQRTRQATTAEEPTAPRLDAIRAMLPAFLKQLKPHLV</sequence>